<dbReference type="EMBL" id="KN838691">
    <property type="protein sequence ID" value="KIJ97518.1"/>
    <property type="molecule type" value="Genomic_DNA"/>
</dbReference>
<reference evidence="3" key="2">
    <citation type="submission" date="2015-01" db="EMBL/GenBank/DDBJ databases">
        <title>Evolutionary Origins and Diversification of the Mycorrhizal Mutualists.</title>
        <authorList>
            <consortium name="DOE Joint Genome Institute"/>
            <consortium name="Mycorrhizal Genomics Consortium"/>
            <person name="Kohler A."/>
            <person name="Kuo A."/>
            <person name="Nagy L.G."/>
            <person name="Floudas D."/>
            <person name="Copeland A."/>
            <person name="Barry K.W."/>
            <person name="Cichocki N."/>
            <person name="Veneault-Fourrey C."/>
            <person name="LaButti K."/>
            <person name="Lindquist E.A."/>
            <person name="Lipzen A."/>
            <person name="Lundell T."/>
            <person name="Morin E."/>
            <person name="Murat C."/>
            <person name="Riley R."/>
            <person name="Ohm R."/>
            <person name="Sun H."/>
            <person name="Tunlid A."/>
            <person name="Henrissat B."/>
            <person name="Grigoriev I.V."/>
            <person name="Hibbett D.S."/>
            <person name="Martin F."/>
        </authorList>
    </citation>
    <scope>NUCLEOTIDE SEQUENCE [LARGE SCALE GENOMIC DNA]</scope>
    <source>
        <strain evidence="3">LaAM-08-1</strain>
    </source>
</reference>
<feature type="region of interest" description="Disordered" evidence="1">
    <location>
        <begin position="1"/>
        <end position="39"/>
    </location>
</feature>
<dbReference type="Proteomes" id="UP000054477">
    <property type="component" value="Unassembled WGS sequence"/>
</dbReference>
<reference evidence="2 3" key="1">
    <citation type="submission" date="2014-04" db="EMBL/GenBank/DDBJ databases">
        <authorList>
            <consortium name="DOE Joint Genome Institute"/>
            <person name="Kuo A."/>
            <person name="Kohler A."/>
            <person name="Nagy L.G."/>
            <person name="Floudas D."/>
            <person name="Copeland A."/>
            <person name="Barry K.W."/>
            <person name="Cichocki N."/>
            <person name="Veneault-Fourrey C."/>
            <person name="LaButti K."/>
            <person name="Lindquist E.A."/>
            <person name="Lipzen A."/>
            <person name="Lundell T."/>
            <person name="Morin E."/>
            <person name="Murat C."/>
            <person name="Sun H."/>
            <person name="Tunlid A."/>
            <person name="Henrissat B."/>
            <person name="Grigoriev I.V."/>
            <person name="Hibbett D.S."/>
            <person name="Martin F."/>
            <person name="Nordberg H.P."/>
            <person name="Cantor M.N."/>
            <person name="Hua S.X."/>
        </authorList>
    </citation>
    <scope>NUCLEOTIDE SEQUENCE [LARGE SCALE GENOMIC DNA]</scope>
    <source>
        <strain evidence="2 3">LaAM-08-1</strain>
    </source>
</reference>
<evidence type="ECO:0000313" key="2">
    <source>
        <dbReference type="EMBL" id="KIJ97518.1"/>
    </source>
</evidence>
<organism evidence="2 3">
    <name type="scientific">Laccaria amethystina LaAM-08-1</name>
    <dbReference type="NCBI Taxonomy" id="1095629"/>
    <lineage>
        <taxon>Eukaryota</taxon>
        <taxon>Fungi</taxon>
        <taxon>Dikarya</taxon>
        <taxon>Basidiomycota</taxon>
        <taxon>Agaricomycotina</taxon>
        <taxon>Agaricomycetes</taxon>
        <taxon>Agaricomycetidae</taxon>
        <taxon>Agaricales</taxon>
        <taxon>Agaricineae</taxon>
        <taxon>Hydnangiaceae</taxon>
        <taxon>Laccaria</taxon>
    </lineage>
</organism>
<gene>
    <name evidence="2" type="ORF">K443DRAFT_9858</name>
</gene>
<dbReference type="AlphaFoldDB" id="A0A0C9X849"/>
<dbReference type="HOGENOM" id="CLU_2292138_0_0_1"/>
<sequence>MHIFRPMFHGFLESPPPGPPGLFGRPPKISTPGGSIDHQDTRTLLDDTTQMRPPGFLPHHMSFIQPALEEDQVQVPNVQGLFFVAPSTRSRPPPCPGRPPR</sequence>
<name>A0A0C9X849_9AGAR</name>
<proteinExistence type="predicted"/>
<keyword evidence="3" id="KW-1185">Reference proteome</keyword>
<evidence type="ECO:0000313" key="3">
    <source>
        <dbReference type="Proteomes" id="UP000054477"/>
    </source>
</evidence>
<accession>A0A0C9X849</accession>
<protein>
    <submittedName>
        <fullName evidence="2">Uncharacterized protein</fullName>
    </submittedName>
</protein>
<evidence type="ECO:0000256" key="1">
    <source>
        <dbReference type="SAM" id="MobiDB-lite"/>
    </source>
</evidence>